<evidence type="ECO:0000256" key="8">
    <source>
        <dbReference type="ARBA" id="ARBA00023619"/>
    </source>
</evidence>
<sequence length="456" mass="48529">MAGATKTIVAPNRDMITVTLPVEAAEFALNTSIHAFRHKEHKQVRILRASQGYSLPEHIADDVVMVGELLQFPRLRSKELSNLKGSGDWPNACDAAACSGLVTPDVLKQRYKLPDPSSQSSVDGNSMAVAEFQGQYYRDTDIGSFAKSCHRDVTVDVVVGGNRQRAGVEAELDIEYIKGVAPSVPLTVIYNNQFSLLDWANSIVSNDSSPLVHSVSYGNDEAQQTSAEYMFTCNTAFMKAGTMGRSILFASGDQGVCGREGCGGMFKKRTFNPDFPGGSPYITVVGGTNFEGSSIGAESAWNNGGGGFSNTFDIPAYQTSAVQAYKQNPDAQLPPQYLWNNTGRGYPDVAALGGQKTPYCVATSGRFAGVAGTSASCPVVAGVFALLNGLRLAAGKSPMGFLNPFIYKNPSAFQDVKSGRNDAGTSYGFTAIEGWDAATGFGTPDYEAMKAAAMQF</sequence>
<feature type="binding site" evidence="9">
    <location>
        <position position="436"/>
    </location>
    <ligand>
        <name>Ca(2+)</name>
        <dbReference type="ChEBI" id="CHEBI:29108"/>
    </ligand>
</feature>
<feature type="active site" description="Charge relay system" evidence="9">
    <location>
        <position position="173"/>
    </location>
</feature>
<evidence type="ECO:0000256" key="7">
    <source>
        <dbReference type="ARBA" id="ARBA00023529"/>
    </source>
</evidence>
<evidence type="ECO:0000256" key="3">
    <source>
        <dbReference type="ARBA" id="ARBA00022801"/>
    </source>
</evidence>
<organism evidence="11">
    <name type="scientific">Lotharella globosa</name>
    <dbReference type="NCBI Taxonomy" id="91324"/>
    <lineage>
        <taxon>Eukaryota</taxon>
        <taxon>Sar</taxon>
        <taxon>Rhizaria</taxon>
        <taxon>Cercozoa</taxon>
        <taxon>Chlorarachniophyceae</taxon>
        <taxon>Lotharella</taxon>
    </lineage>
</organism>
<reference evidence="11" key="1">
    <citation type="submission" date="2021-01" db="EMBL/GenBank/DDBJ databases">
        <authorList>
            <person name="Corre E."/>
            <person name="Pelletier E."/>
            <person name="Niang G."/>
            <person name="Scheremetjew M."/>
            <person name="Finn R."/>
            <person name="Kale V."/>
            <person name="Holt S."/>
            <person name="Cochrane G."/>
            <person name="Meng A."/>
            <person name="Brown T."/>
            <person name="Cohen L."/>
        </authorList>
    </citation>
    <scope>NUCLEOTIDE SEQUENCE</scope>
    <source>
        <strain evidence="11">CCCM811</strain>
    </source>
</reference>
<dbReference type="Gene3D" id="3.40.50.200">
    <property type="entry name" value="Peptidase S8/S53 domain"/>
    <property type="match status" value="1"/>
</dbReference>
<evidence type="ECO:0000256" key="9">
    <source>
        <dbReference type="PROSITE-ProRule" id="PRU01032"/>
    </source>
</evidence>
<dbReference type="Pfam" id="PF00082">
    <property type="entry name" value="Peptidase_S8"/>
    <property type="match status" value="1"/>
</dbReference>
<dbReference type="InterPro" id="IPR050819">
    <property type="entry name" value="Tripeptidyl-peptidase_I"/>
</dbReference>
<accession>A0A7S3YK42</accession>
<protein>
    <recommendedName>
        <fullName evidence="8">subtilisin</fullName>
        <ecNumber evidence="8">3.4.21.62</ecNumber>
    </recommendedName>
</protein>
<dbReference type="InterPro" id="IPR000209">
    <property type="entry name" value="Peptidase_S8/S53_dom"/>
</dbReference>
<dbReference type="EC" id="3.4.21.62" evidence="8"/>
<evidence type="ECO:0000256" key="6">
    <source>
        <dbReference type="ARBA" id="ARBA00023145"/>
    </source>
</evidence>
<feature type="domain" description="Peptidase S53" evidence="10">
    <location>
        <begin position="101"/>
        <end position="456"/>
    </location>
</feature>
<feature type="active site" description="Charge relay system" evidence="9">
    <location>
        <position position="169"/>
    </location>
</feature>
<evidence type="ECO:0000313" key="11">
    <source>
        <dbReference type="EMBL" id="CAE0654115.1"/>
    </source>
</evidence>
<name>A0A7S3YK42_9EUKA</name>
<dbReference type="GO" id="GO:0046872">
    <property type="term" value="F:metal ion binding"/>
    <property type="evidence" value="ECO:0007669"/>
    <property type="project" value="UniProtKB-UniRule"/>
</dbReference>
<dbReference type="EMBL" id="HBIV01008792">
    <property type="protein sequence ID" value="CAE0654115.1"/>
    <property type="molecule type" value="Transcribed_RNA"/>
</dbReference>
<dbReference type="GO" id="GO:0006508">
    <property type="term" value="P:proteolysis"/>
    <property type="evidence" value="ECO:0007669"/>
    <property type="project" value="UniProtKB-KW"/>
</dbReference>
<dbReference type="Pfam" id="PF09286">
    <property type="entry name" value="Pro-kuma_activ"/>
    <property type="match status" value="1"/>
</dbReference>
<dbReference type="CDD" id="cd04056">
    <property type="entry name" value="Peptidases_S53"/>
    <property type="match status" value="1"/>
</dbReference>
<feature type="active site" description="Charge relay system" evidence="9">
    <location>
        <position position="374"/>
    </location>
</feature>
<dbReference type="PANTHER" id="PTHR14218:SF15">
    <property type="entry name" value="TRIPEPTIDYL-PEPTIDASE 1"/>
    <property type="match status" value="1"/>
</dbReference>
<dbReference type="InterPro" id="IPR030400">
    <property type="entry name" value="Sedolisin_dom"/>
</dbReference>
<gene>
    <name evidence="11" type="ORF">LGLO00237_LOCUS6627</name>
</gene>
<comment type="cofactor">
    <cofactor evidence="9">
        <name>Ca(2+)</name>
        <dbReference type="ChEBI" id="CHEBI:29108"/>
    </cofactor>
    <text evidence="9">Binds 1 Ca(2+) ion per subunit.</text>
</comment>
<evidence type="ECO:0000256" key="4">
    <source>
        <dbReference type="ARBA" id="ARBA00022825"/>
    </source>
</evidence>
<dbReference type="PANTHER" id="PTHR14218">
    <property type="entry name" value="PROTEASE S8 TRIPEPTIDYL PEPTIDASE I CLN2"/>
    <property type="match status" value="1"/>
</dbReference>
<evidence type="ECO:0000256" key="2">
    <source>
        <dbReference type="ARBA" id="ARBA00022723"/>
    </source>
</evidence>
<dbReference type="PROSITE" id="PS51695">
    <property type="entry name" value="SEDOLISIN"/>
    <property type="match status" value="1"/>
</dbReference>
<evidence type="ECO:0000256" key="1">
    <source>
        <dbReference type="ARBA" id="ARBA00022670"/>
    </source>
</evidence>
<evidence type="ECO:0000256" key="5">
    <source>
        <dbReference type="ARBA" id="ARBA00022837"/>
    </source>
</evidence>
<dbReference type="InterPro" id="IPR023828">
    <property type="entry name" value="Peptidase_S8_Ser-AS"/>
</dbReference>
<keyword evidence="5 9" id="KW-0106">Calcium</keyword>
<keyword evidence="6" id="KW-0865">Zymogen</keyword>
<dbReference type="PROSITE" id="PS00138">
    <property type="entry name" value="SUBTILASE_SER"/>
    <property type="match status" value="1"/>
</dbReference>
<dbReference type="SUPFAM" id="SSF54897">
    <property type="entry name" value="Protease propeptides/inhibitors"/>
    <property type="match status" value="1"/>
</dbReference>
<dbReference type="SUPFAM" id="SSF52743">
    <property type="entry name" value="Subtilisin-like"/>
    <property type="match status" value="1"/>
</dbReference>
<feature type="binding site" evidence="9">
    <location>
        <position position="434"/>
    </location>
    <ligand>
        <name>Ca(2+)</name>
        <dbReference type="ChEBI" id="CHEBI:29108"/>
    </ligand>
</feature>
<keyword evidence="2 9" id="KW-0479">Metal-binding</keyword>
<keyword evidence="4 9" id="KW-0720">Serine protease</keyword>
<dbReference type="AlphaFoldDB" id="A0A7S3YK42"/>
<evidence type="ECO:0000259" key="10">
    <source>
        <dbReference type="PROSITE" id="PS51695"/>
    </source>
</evidence>
<dbReference type="GO" id="GO:0004252">
    <property type="term" value="F:serine-type endopeptidase activity"/>
    <property type="evidence" value="ECO:0007669"/>
    <property type="project" value="UniProtKB-UniRule"/>
</dbReference>
<keyword evidence="3 9" id="KW-0378">Hydrolase</keyword>
<feature type="binding site" evidence="9">
    <location>
        <position position="415"/>
    </location>
    <ligand>
        <name>Ca(2+)</name>
        <dbReference type="ChEBI" id="CHEBI:29108"/>
    </ligand>
</feature>
<keyword evidence="1 9" id="KW-0645">Protease</keyword>
<proteinExistence type="predicted"/>
<feature type="binding site" evidence="9">
    <location>
        <position position="416"/>
    </location>
    <ligand>
        <name>Ca(2+)</name>
        <dbReference type="ChEBI" id="CHEBI:29108"/>
    </ligand>
</feature>
<dbReference type="InterPro" id="IPR036852">
    <property type="entry name" value="Peptidase_S8/S53_dom_sf"/>
</dbReference>
<comment type="catalytic activity">
    <reaction evidence="7">
        <text>Hydrolysis of proteins with broad specificity for peptide bonds, and a preference for a large uncharged residue in P1. Hydrolyzes peptide amides.</text>
        <dbReference type="EC" id="3.4.21.62"/>
    </reaction>
</comment>
<dbReference type="GO" id="GO:0008240">
    <property type="term" value="F:tripeptidyl-peptidase activity"/>
    <property type="evidence" value="ECO:0007669"/>
    <property type="project" value="TreeGrafter"/>
</dbReference>
<dbReference type="InterPro" id="IPR015366">
    <property type="entry name" value="S53_propep"/>
</dbReference>